<accession>L7UCS8</accession>
<dbReference type="PROSITE" id="PS51257">
    <property type="entry name" value="PROKAR_LIPOPROTEIN"/>
    <property type="match status" value="1"/>
</dbReference>
<dbReference type="HOGENOM" id="CLU_1053046_0_0_7"/>
<proteinExistence type="predicted"/>
<dbReference type="RefSeq" id="WP_015350967.1">
    <property type="nucleotide sequence ID" value="NC_020126.1"/>
</dbReference>
<organism evidence="1 2">
    <name type="scientific">Myxococcus stipitatus (strain DSM 14675 / JCM 12634 / Mx s8)</name>
    <dbReference type="NCBI Taxonomy" id="1278073"/>
    <lineage>
        <taxon>Bacteria</taxon>
        <taxon>Pseudomonadati</taxon>
        <taxon>Myxococcota</taxon>
        <taxon>Myxococcia</taxon>
        <taxon>Myxococcales</taxon>
        <taxon>Cystobacterineae</taxon>
        <taxon>Myxococcaceae</taxon>
        <taxon>Myxococcus</taxon>
    </lineage>
</organism>
<protein>
    <recommendedName>
        <fullName evidence="3">Lipoprotein</fullName>
    </recommendedName>
</protein>
<dbReference type="Proteomes" id="UP000011131">
    <property type="component" value="Chromosome"/>
</dbReference>
<keyword evidence="2" id="KW-1185">Reference proteome</keyword>
<dbReference type="OrthoDB" id="5385326at2"/>
<evidence type="ECO:0008006" key="3">
    <source>
        <dbReference type="Google" id="ProtNLM"/>
    </source>
</evidence>
<evidence type="ECO:0000313" key="2">
    <source>
        <dbReference type="Proteomes" id="UP000011131"/>
    </source>
</evidence>
<dbReference type="AlphaFoldDB" id="L7UCS8"/>
<name>L7UCS8_MYXSD</name>
<dbReference type="EMBL" id="CP004025">
    <property type="protein sequence ID" value="AGC46711.1"/>
    <property type="molecule type" value="Genomic_DNA"/>
</dbReference>
<dbReference type="PATRIC" id="fig|1278073.3.peg.5508"/>
<gene>
    <name evidence="1" type="ordered locus">MYSTI_05432</name>
</gene>
<evidence type="ECO:0000313" key="1">
    <source>
        <dbReference type="EMBL" id="AGC46711.1"/>
    </source>
</evidence>
<reference evidence="1 2" key="1">
    <citation type="journal article" date="2013" name="Genome Announc.">
        <title>Complete genome sequence of Myxococcus stipitatus strain DSM 14675, a fruiting myxobacterium.</title>
        <authorList>
            <person name="Huntley S."/>
            <person name="Kneip S."/>
            <person name="Treuner-Lange A."/>
            <person name="Sogaard-Andersen L."/>
        </authorList>
    </citation>
    <scope>NUCLEOTIDE SEQUENCE [LARGE SCALE GENOMIC DNA]</scope>
    <source>
        <strain evidence="2">DSM 14675 / JCM 12634 / Mx s8</strain>
    </source>
</reference>
<sequence>MKKTFVSSLCALLWMGCGESPTPAETQAPTASTAEQALPCADCDTGLAVADVPGTHGYEIELPIWQGNFVPPEWEVYCPETVGCLIRPLGGASVANMDWRGGNVLYNVQETHLPYLAAGLAQGNGYQVLGHVTGFFTNIQPGKVRGSVQFETSPGDLRPNVQDEVVLALQTHDGTAWTDAAIRNLPLSVFFYGEVEAQLSPNTPVRMEIRMRQRPDWPRSAYFTAVRLFGAQCYPDFSNNATCL</sequence>
<dbReference type="KEGG" id="msd:MYSTI_05432"/>